<evidence type="ECO:0000256" key="5">
    <source>
        <dbReference type="ARBA" id="ARBA00022833"/>
    </source>
</evidence>
<dbReference type="EMBL" id="JBHLXH010000001">
    <property type="protein sequence ID" value="MFC0221749.1"/>
    <property type="molecule type" value="Genomic_DNA"/>
</dbReference>
<feature type="coiled-coil region" evidence="7">
    <location>
        <begin position="182"/>
        <end position="209"/>
    </location>
</feature>
<feature type="coiled-coil region" evidence="7">
    <location>
        <begin position="54"/>
        <end position="130"/>
    </location>
</feature>
<dbReference type="InterPro" id="IPR011055">
    <property type="entry name" value="Dup_hybrid_motif"/>
</dbReference>
<evidence type="ECO:0000259" key="9">
    <source>
        <dbReference type="Pfam" id="PF01551"/>
    </source>
</evidence>
<organism evidence="10 11">
    <name type="scientific">Nocardioides zeicaulis</name>
    <dbReference type="NCBI Taxonomy" id="1776857"/>
    <lineage>
        <taxon>Bacteria</taxon>
        <taxon>Bacillati</taxon>
        <taxon>Actinomycetota</taxon>
        <taxon>Actinomycetes</taxon>
        <taxon>Propionibacteriales</taxon>
        <taxon>Nocardioidaceae</taxon>
        <taxon>Nocardioides</taxon>
    </lineage>
</organism>
<feature type="signal peptide" evidence="8">
    <location>
        <begin position="1"/>
        <end position="32"/>
    </location>
</feature>
<dbReference type="InterPro" id="IPR016047">
    <property type="entry name" value="M23ase_b-sheet_dom"/>
</dbReference>
<keyword evidence="6" id="KW-0482">Metalloprotease</keyword>
<dbReference type="RefSeq" id="WP_378517422.1">
    <property type="nucleotide sequence ID" value="NZ_CBCSDI010000025.1"/>
</dbReference>
<dbReference type="PANTHER" id="PTHR21666">
    <property type="entry name" value="PEPTIDASE-RELATED"/>
    <property type="match status" value="1"/>
</dbReference>
<keyword evidence="4" id="KW-0378">Hydrolase</keyword>
<dbReference type="CDD" id="cd12797">
    <property type="entry name" value="M23_peptidase"/>
    <property type="match status" value="1"/>
</dbReference>
<dbReference type="Pfam" id="PF01551">
    <property type="entry name" value="Peptidase_M23"/>
    <property type="match status" value="1"/>
</dbReference>
<protein>
    <submittedName>
        <fullName evidence="10">Peptidoglycan DD-metalloendopeptidase family protein</fullName>
    </submittedName>
</protein>
<name>A0ABV6DYE4_9ACTN</name>
<keyword evidence="7" id="KW-0175">Coiled coil</keyword>
<comment type="caution">
    <text evidence="10">The sequence shown here is derived from an EMBL/GenBank/DDBJ whole genome shotgun (WGS) entry which is preliminary data.</text>
</comment>
<evidence type="ECO:0000256" key="8">
    <source>
        <dbReference type="SAM" id="SignalP"/>
    </source>
</evidence>
<dbReference type="SUPFAM" id="SSF51261">
    <property type="entry name" value="Duplicated hybrid motif"/>
    <property type="match status" value="1"/>
</dbReference>
<dbReference type="InterPro" id="IPR050570">
    <property type="entry name" value="Cell_wall_metabolism_enzyme"/>
</dbReference>
<accession>A0ABV6DYE4</accession>
<comment type="cofactor">
    <cofactor evidence="1">
        <name>Zn(2+)</name>
        <dbReference type="ChEBI" id="CHEBI:29105"/>
    </cofactor>
</comment>
<evidence type="ECO:0000256" key="2">
    <source>
        <dbReference type="ARBA" id="ARBA00022670"/>
    </source>
</evidence>
<evidence type="ECO:0000313" key="11">
    <source>
        <dbReference type="Proteomes" id="UP001589698"/>
    </source>
</evidence>
<gene>
    <name evidence="10" type="ORF">ACFFJG_04600</name>
</gene>
<feature type="chain" id="PRO_5045808714" evidence="8">
    <location>
        <begin position="33"/>
        <end position="428"/>
    </location>
</feature>
<evidence type="ECO:0000313" key="10">
    <source>
        <dbReference type="EMBL" id="MFC0221749.1"/>
    </source>
</evidence>
<keyword evidence="8" id="KW-0732">Signal</keyword>
<evidence type="ECO:0000256" key="4">
    <source>
        <dbReference type="ARBA" id="ARBA00022801"/>
    </source>
</evidence>
<evidence type="ECO:0000256" key="1">
    <source>
        <dbReference type="ARBA" id="ARBA00001947"/>
    </source>
</evidence>
<keyword evidence="3" id="KW-0479">Metal-binding</keyword>
<proteinExistence type="predicted"/>
<dbReference type="PANTHER" id="PTHR21666:SF288">
    <property type="entry name" value="CELL DIVISION PROTEIN YTFB"/>
    <property type="match status" value="1"/>
</dbReference>
<keyword evidence="11" id="KW-1185">Reference proteome</keyword>
<evidence type="ECO:0000256" key="3">
    <source>
        <dbReference type="ARBA" id="ARBA00022723"/>
    </source>
</evidence>
<sequence>MRPFPRAAHRRLATSMVLATALGVSSFAVAQAADDLKDKQKHVQQQVRGARHDLDESSAQLSRATARLDAAKEQLVTAKTELATARGKVEVAQERDAEMQAELAQAEADLAAAEAALTQGQADAEAQRQKVASTVADMYSEGDPELIAFSSLIDAESTEELTRRDGVRDVIVGQEARAYDELKAAEVLLEVQEDQVAAARDDVAAKRQAAADHLVLMQQLAAEEQAAKDSVVQLVVERRDAQGEARKARAHDAEKLRKHLTQQQRIEEMLKRRAARALARQRAQARSHARSQAGGSSTGLLLKPVDGYVTSPFGYREHPIYHYWGLHDGVDFGGGCGTPLRAAAPGRVVSSYWSDVYGHRLIIDNGAMAGVGVATIYNHATSYTVGVGDQVQEGQVIGYEGSTGWSTGCHLHFTVMANGKAVDPMNWF</sequence>
<reference evidence="10 11" key="1">
    <citation type="submission" date="2024-09" db="EMBL/GenBank/DDBJ databases">
        <authorList>
            <person name="Sun Q."/>
            <person name="Mori K."/>
        </authorList>
    </citation>
    <scope>NUCLEOTIDE SEQUENCE [LARGE SCALE GENOMIC DNA]</scope>
    <source>
        <strain evidence="10 11">CCM 8654</strain>
    </source>
</reference>
<dbReference type="Gene3D" id="2.70.70.10">
    <property type="entry name" value="Glucose Permease (Domain IIA)"/>
    <property type="match status" value="1"/>
</dbReference>
<evidence type="ECO:0000256" key="7">
    <source>
        <dbReference type="SAM" id="Coils"/>
    </source>
</evidence>
<dbReference type="Gene3D" id="1.10.287.1490">
    <property type="match status" value="1"/>
</dbReference>
<feature type="domain" description="M23ase beta-sheet core" evidence="9">
    <location>
        <begin position="326"/>
        <end position="424"/>
    </location>
</feature>
<dbReference type="Proteomes" id="UP001589698">
    <property type="component" value="Unassembled WGS sequence"/>
</dbReference>
<keyword evidence="5" id="KW-0862">Zinc</keyword>
<evidence type="ECO:0000256" key="6">
    <source>
        <dbReference type="ARBA" id="ARBA00023049"/>
    </source>
</evidence>
<keyword evidence="2" id="KW-0645">Protease</keyword>